<feature type="transmembrane region" description="Helical" evidence="11">
    <location>
        <begin position="1653"/>
        <end position="1670"/>
    </location>
</feature>
<feature type="transmembrane region" description="Helical" evidence="11">
    <location>
        <begin position="142"/>
        <end position="163"/>
    </location>
</feature>
<feature type="region of interest" description="Disordered" evidence="10">
    <location>
        <begin position="1574"/>
        <end position="1600"/>
    </location>
</feature>
<dbReference type="Gene3D" id="1.10.287.70">
    <property type="match status" value="10"/>
</dbReference>
<accession>A0A103XYK4</accession>
<feature type="transmembrane region" description="Helical" evidence="11">
    <location>
        <begin position="1353"/>
        <end position="1373"/>
    </location>
</feature>
<feature type="transmembrane region" description="Helical" evidence="11">
    <location>
        <begin position="865"/>
        <end position="883"/>
    </location>
</feature>
<comment type="subcellular location">
    <subcellularLocation>
        <location evidence="1">Membrane</location>
        <topology evidence="1">Multi-pass membrane protein</topology>
    </subcellularLocation>
</comment>
<dbReference type="InterPro" id="IPR018247">
    <property type="entry name" value="EF_Hand_1_Ca_BS"/>
</dbReference>
<feature type="domain" description="Potassium channel" evidence="12">
    <location>
        <begin position="148"/>
        <end position="227"/>
    </location>
</feature>
<dbReference type="Gramene" id="KVH99181">
    <property type="protein sequence ID" value="KVH99181"/>
    <property type="gene ID" value="Ccrd_022585"/>
</dbReference>
<feature type="compositionally biased region" description="Polar residues" evidence="10">
    <location>
        <begin position="1165"/>
        <end position="1175"/>
    </location>
</feature>
<dbReference type="GO" id="GO:0022841">
    <property type="term" value="F:potassium ion leak channel activity"/>
    <property type="evidence" value="ECO:0007669"/>
    <property type="project" value="TreeGrafter"/>
</dbReference>
<dbReference type="SUPFAM" id="SSF47473">
    <property type="entry name" value="EF-hand"/>
    <property type="match status" value="1"/>
</dbReference>
<name>A0A103XYK4_CYNCS</name>
<feature type="transmembrane region" description="Helical" evidence="11">
    <location>
        <begin position="200"/>
        <end position="227"/>
    </location>
</feature>
<feature type="region of interest" description="Disordered" evidence="10">
    <location>
        <begin position="829"/>
        <end position="851"/>
    </location>
</feature>
<feature type="region of interest" description="Disordered" evidence="10">
    <location>
        <begin position="537"/>
        <end position="556"/>
    </location>
</feature>
<organism evidence="13 14">
    <name type="scientific">Cynara cardunculus var. scolymus</name>
    <name type="common">Globe artichoke</name>
    <name type="synonym">Cynara scolymus</name>
    <dbReference type="NCBI Taxonomy" id="59895"/>
    <lineage>
        <taxon>Eukaryota</taxon>
        <taxon>Viridiplantae</taxon>
        <taxon>Streptophyta</taxon>
        <taxon>Embryophyta</taxon>
        <taxon>Tracheophyta</taxon>
        <taxon>Spermatophyta</taxon>
        <taxon>Magnoliopsida</taxon>
        <taxon>eudicotyledons</taxon>
        <taxon>Gunneridae</taxon>
        <taxon>Pentapetalae</taxon>
        <taxon>asterids</taxon>
        <taxon>campanulids</taxon>
        <taxon>Asterales</taxon>
        <taxon>Asteraceae</taxon>
        <taxon>Carduoideae</taxon>
        <taxon>Cardueae</taxon>
        <taxon>Carduinae</taxon>
        <taxon>Cynara</taxon>
    </lineage>
</organism>
<evidence type="ECO:0000313" key="13">
    <source>
        <dbReference type="EMBL" id="KVH99181.1"/>
    </source>
</evidence>
<feature type="transmembrane region" description="Helical" evidence="11">
    <location>
        <begin position="310"/>
        <end position="330"/>
    </location>
</feature>
<protein>
    <submittedName>
        <fullName evidence="13">EF-Hand 1, calcium-binding site-containing protein</fullName>
    </submittedName>
</protein>
<proteinExistence type="inferred from homology"/>
<evidence type="ECO:0000256" key="5">
    <source>
        <dbReference type="ARBA" id="ARBA00022837"/>
    </source>
</evidence>
<feature type="region of interest" description="Disordered" evidence="10">
    <location>
        <begin position="112"/>
        <end position="131"/>
    </location>
</feature>
<feature type="domain" description="Potassium channel" evidence="12">
    <location>
        <begin position="1359"/>
        <end position="1428"/>
    </location>
</feature>
<feature type="region of interest" description="Disordered" evidence="10">
    <location>
        <begin position="1165"/>
        <end position="1184"/>
    </location>
</feature>
<keyword evidence="6 11" id="KW-1133">Transmembrane helix</keyword>
<dbReference type="PROSITE" id="PS00018">
    <property type="entry name" value="EF_HAND_1"/>
    <property type="match status" value="2"/>
</dbReference>
<feature type="transmembrane region" description="Helical" evidence="11">
    <location>
        <begin position="564"/>
        <end position="586"/>
    </location>
</feature>
<feature type="compositionally biased region" description="Pro residues" evidence="10">
    <location>
        <begin position="360"/>
        <end position="373"/>
    </location>
</feature>
<feature type="transmembrane region" description="Helical" evidence="11">
    <location>
        <begin position="1235"/>
        <end position="1253"/>
    </location>
</feature>
<feature type="compositionally biased region" description="Polar residues" evidence="10">
    <location>
        <begin position="1576"/>
        <end position="1593"/>
    </location>
</feature>
<feature type="region of interest" description="Disordered" evidence="10">
    <location>
        <begin position="469"/>
        <end position="496"/>
    </location>
</feature>
<evidence type="ECO:0000256" key="2">
    <source>
        <dbReference type="ARBA" id="ARBA00010159"/>
    </source>
</evidence>
<feature type="transmembrane region" description="Helical" evidence="11">
    <location>
        <begin position="15"/>
        <end position="39"/>
    </location>
</feature>
<feature type="domain" description="Potassium channel" evidence="12">
    <location>
        <begin position="1749"/>
        <end position="1820"/>
    </location>
</feature>
<feature type="domain" description="Potassium channel" evidence="12">
    <location>
        <begin position="572"/>
        <end position="648"/>
    </location>
</feature>
<feature type="domain" description="Potassium channel" evidence="12">
    <location>
        <begin position="869"/>
        <end position="948"/>
    </location>
</feature>
<keyword evidence="9" id="KW-0407">Ion channel</keyword>
<feature type="transmembrane region" description="Helical" evidence="11">
    <location>
        <begin position="1740"/>
        <end position="1763"/>
    </location>
</feature>
<feature type="transmembrane region" description="Helical" evidence="11">
    <location>
        <begin position="895"/>
        <end position="911"/>
    </location>
</feature>
<evidence type="ECO:0000256" key="9">
    <source>
        <dbReference type="ARBA" id="ARBA00023303"/>
    </source>
</evidence>
<feature type="transmembrane region" description="Helical" evidence="11">
    <location>
        <begin position="1623"/>
        <end position="1641"/>
    </location>
</feature>
<sequence length="1898" mass="212958">MTSSGYKDLTPNSSLAILLAILFAIVGIFIFGALMSLGADQILARQPKPFEVLDSAKKHQKMQYSSIMKIKRDAYVRYRRREIKRLRRVGMEPNIRESGRKTNGTYRNFMGHSIDGDQATSNRTSKPSSKDRLLKLGNSDDVWDTIIVFVLYLGSSMVTFYVAGHHICGKKTNSILDAFYFSFVIMTSVGYGDLSPNDTLALIFASLFSLSGLCVIGKVLSMILNAVDEQQIDNLRKLLSSEDQTVATRKESILKKFKRKLVILAVLMVVGTPFVVLIEDLDFIHALYCVSITITSAGTEKCFSTKYGRIFALVWMLFGVMYKGYVFFIFTEVYIETKQRSEVLKRKITPPEPPKDHLPPRGPPSPAILPKMPSPPKKPDLPPMFGTPDPYPPPMFGTPYPYPPPTFGTPYPYPPPTFVTPDPYPPPMFGTPDPYPPLMVIVPDPYPYYPLGIPPKRIEPPWVVQPKPYPPLEPSKPHPRPKRDYGDDGDPMIPDDLIEEGMSTQEDDEAAIVKEFERLDVSGTGLLTSGELVMTSNDGNVDASSTRPLKPSDSKTKTDDVFDLYMVAITCLIYMVVAMVSFYFVIHQFYGKKTNSVLDAYYFTIVLMTSSGYKDLTPRSDLAILLAIFFTIMGIVLFGALMSLGADLFLVTQLEKKELLDSVKKHETVQYPSAMKKRWKVLAAMVAVHIFVGTPLLAFIGNMDLFRALYCVSSTITTVLSTNKCFSTKARRIIALIWILYGMITLSCVLYTFSEAWTQRSKWLFLKMKTKSGFQDLQPSDLDDDGFIRLEEYVLHKLKENKRSRGDDTETTIKEVRIFIKNHPELLGKEHSKGRNQDSSTTPPRKPSIKDHILEPENLDDIRKIIISFVIYLVSSAVIFYVVRCHISGKKTNSILDTVYFSFVIMTSVGYEDLSPDDHPLALIFASLFSLLGLFVIGLVLSMALEVLDKQREDQKRRIRSGKDDTTATAKEPKKEIKKCIIIVVLFLIHMSVGMAVLVFIEDLDFIHALYCISITITSAGTEKCFSTKRGRVFALVLMLLGTVYKGYVLFTFTKVYTQIKLRSREVKKNITPQEPEDSPPVKIDYDYDYDAGILRAEPVQLSDNEVDHDVEMAACPQSQSPIEEGIPSQSEVDMADIMKEFRRLDVNGTGRLTLHEKSCTHQATMASNGNQASPTEPPKQSLLKDQISSLKRRRFRRIKSAPMSNSFPSESQTSASLPRPRSVFDYLHPSYKKVAIILSIYLGAGTLCFYLVRHQIDGKKTNPVLDALYFTVVTMTSVGYGDLFPGSTLTILLACLFVFLGMLLIGLVLSKAADYLVEKQELLLAKALHMNQTIGTAETLKRMKTNQVRNKCILLVVLLVVLMAAGTVVLLSVEDLDFIHAFYCVVATITSLGYIDKCFSTRGGRVFALFWILSGTIYLAQLLFTFAVLHTQRRQRSLVKWALKRKTTPADLEAADLDDDGVVVAAEFILYKLKEMGKISQEDMTPIMEEFERLDFDKTGTLSASDVLLSQSSWVSSRNPCHGLHFFYSHLHWQLVSKFPFVERSPPLSPFSNTQHHMDIGHLESGAGEVAMTPISGNQVSPTRQPEVSPTTGGIKPSEPSLENITCALSSGFQLMHKLREVSIILFIYMGAGTVCFYLVRHQMSGEKTNGVLDAFYFTIVLLTSIKYGDLCPDSTLTLLLASLFAIMGTLIMALLMSICARVLVKQSEVKQKIRLHKHQIGGSIEARISEQRKTNMKYMCIALVVSLVVLIVVGTVVLVSLENLDNIHAFYCILATITSVGSDNCFSTKGGRVFAVFWMLLGTFYLALAFLTFAELYTQRKQRSFEKSVLERTTTPEDFYAADFNSDRVLSISEYTLHKLSEMGKISQEDMAPIVEDFRRLDVNDKGALTLREITY</sequence>
<dbReference type="InterPro" id="IPR013099">
    <property type="entry name" value="K_chnl_dom"/>
</dbReference>
<keyword evidence="4 11" id="KW-0812">Transmembrane</keyword>
<dbReference type="GO" id="GO:0005886">
    <property type="term" value="C:plasma membrane"/>
    <property type="evidence" value="ECO:0007669"/>
    <property type="project" value="TreeGrafter"/>
</dbReference>
<dbReference type="PANTHER" id="PTHR11003">
    <property type="entry name" value="POTASSIUM CHANNEL, SUBFAMILY K"/>
    <property type="match status" value="1"/>
</dbReference>
<evidence type="ECO:0000313" key="14">
    <source>
        <dbReference type="Proteomes" id="UP000243975"/>
    </source>
</evidence>
<dbReference type="InterPro" id="IPR011992">
    <property type="entry name" value="EF-hand-dom_pair"/>
</dbReference>
<feature type="transmembrane region" description="Helical" evidence="11">
    <location>
        <begin position="1798"/>
        <end position="1819"/>
    </location>
</feature>
<feature type="compositionally biased region" description="Polar residues" evidence="10">
    <location>
        <begin position="118"/>
        <end position="127"/>
    </location>
</feature>
<evidence type="ECO:0000256" key="1">
    <source>
        <dbReference type="ARBA" id="ARBA00004141"/>
    </source>
</evidence>
<evidence type="ECO:0000256" key="7">
    <source>
        <dbReference type="ARBA" id="ARBA00023065"/>
    </source>
</evidence>
<evidence type="ECO:0000256" key="11">
    <source>
        <dbReference type="SAM" id="Phobius"/>
    </source>
</evidence>
<feature type="transmembrane region" description="Helical" evidence="11">
    <location>
        <begin position="1379"/>
        <end position="1396"/>
    </location>
</feature>
<keyword evidence="8 11" id="KW-0472">Membrane</keyword>
<feature type="compositionally biased region" description="Polar residues" evidence="10">
    <location>
        <begin position="537"/>
        <end position="547"/>
    </location>
</feature>
<feature type="transmembrane region" description="Helical" evidence="11">
    <location>
        <begin position="175"/>
        <end position="194"/>
    </location>
</feature>
<feature type="transmembrane region" description="Helical" evidence="11">
    <location>
        <begin position="733"/>
        <end position="753"/>
    </location>
</feature>
<dbReference type="SUPFAM" id="SSF81324">
    <property type="entry name" value="Voltage-gated potassium channels"/>
    <property type="match status" value="10"/>
</dbReference>
<keyword evidence="5" id="KW-0106">Calcium</keyword>
<dbReference type="GO" id="GO:0030322">
    <property type="term" value="P:stabilization of membrane potential"/>
    <property type="evidence" value="ECO:0007669"/>
    <property type="project" value="TreeGrafter"/>
</dbReference>
<evidence type="ECO:0000256" key="8">
    <source>
        <dbReference type="ARBA" id="ARBA00023136"/>
    </source>
</evidence>
<feature type="transmembrane region" description="Helical" evidence="11">
    <location>
        <begin position="598"/>
        <end position="616"/>
    </location>
</feature>
<feature type="domain" description="Potassium channel" evidence="12">
    <location>
        <begin position="1625"/>
        <end position="1706"/>
    </location>
</feature>
<evidence type="ECO:0000256" key="10">
    <source>
        <dbReference type="SAM" id="MobiDB-lite"/>
    </source>
</evidence>
<feature type="domain" description="Potassium channel" evidence="12">
    <location>
        <begin position="1238"/>
        <end position="1318"/>
    </location>
</feature>
<feature type="transmembrane region" description="Helical" evidence="11">
    <location>
        <begin position="1290"/>
        <end position="1310"/>
    </location>
</feature>
<evidence type="ECO:0000256" key="6">
    <source>
        <dbReference type="ARBA" id="ARBA00022989"/>
    </source>
</evidence>
<dbReference type="EMBL" id="LEKV01003634">
    <property type="protein sequence ID" value="KVH99181.1"/>
    <property type="molecule type" value="Genomic_DNA"/>
</dbReference>
<keyword evidence="7" id="KW-0406">Ion transport</keyword>
<evidence type="ECO:0000256" key="4">
    <source>
        <dbReference type="ARBA" id="ARBA00022692"/>
    </source>
</evidence>
<feature type="transmembrane region" description="Helical" evidence="11">
    <location>
        <begin position="622"/>
        <end position="650"/>
    </location>
</feature>
<feature type="region of interest" description="Disordered" evidence="10">
    <location>
        <begin position="345"/>
        <end position="373"/>
    </location>
</feature>
<evidence type="ECO:0000256" key="3">
    <source>
        <dbReference type="ARBA" id="ARBA00022448"/>
    </source>
</evidence>
<feature type="transmembrane region" description="Helical" evidence="11">
    <location>
        <begin position="1408"/>
        <end position="1430"/>
    </location>
</feature>
<dbReference type="PRINTS" id="PR01217">
    <property type="entry name" value="PRICHEXTENSN"/>
</dbReference>
<comment type="similarity">
    <text evidence="2">Belongs to the two pore domain potassium channel (TC 1.A.1.7) family.</text>
</comment>
<feature type="transmembrane region" description="Helical" evidence="11">
    <location>
        <begin position="1033"/>
        <end position="1053"/>
    </location>
</feature>
<dbReference type="InterPro" id="IPR003280">
    <property type="entry name" value="2pore_dom_K_chnl"/>
</dbReference>
<dbReference type="PANTHER" id="PTHR11003:SF299">
    <property type="entry name" value="EF-HAND DOMAIN PAIR, POTASSIUM CHANNEL DOMAIN, EF-HAND 1, CALCIUM-BINDING PROTEIN"/>
    <property type="match status" value="1"/>
</dbReference>
<reference evidence="13 14" key="1">
    <citation type="journal article" date="2016" name="Sci. Rep.">
        <title>The genome sequence of the outbreeding globe artichoke constructed de novo incorporating a phase-aware low-pass sequencing strategy of F1 progeny.</title>
        <authorList>
            <person name="Scaglione D."/>
            <person name="Reyes-Chin-Wo S."/>
            <person name="Acquadro A."/>
            <person name="Froenicke L."/>
            <person name="Portis E."/>
            <person name="Beitel C."/>
            <person name="Tirone M."/>
            <person name="Mauro R."/>
            <person name="Lo Monaco A."/>
            <person name="Mauromicale G."/>
            <person name="Faccioli P."/>
            <person name="Cattivelli L."/>
            <person name="Rieseberg L."/>
            <person name="Michelmore R."/>
            <person name="Lanteri S."/>
        </authorList>
    </citation>
    <scope>NUCLEOTIDE SEQUENCE [LARGE SCALE GENOMIC DNA]</scope>
    <source>
        <strain evidence="13">2C</strain>
    </source>
</reference>
<keyword evidence="3" id="KW-0813">Transport</keyword>
<feature type="transmembrane region" description="Helical" evidence="11">
    <location>
        <begin position="681"/>
        <end position="701"/>
    </location>
</feature>
<comment type="caution">
    <text evidence="13">The sequence shown here is derived from an EMBL/GenBank/DDBJ whole genome shotgun (WGS) entry which is preliminary data.</text>
</comment>
<feature type="transmembrane region" description="Helical" evidence="11">
    <location>
        <begin position="261"/>
        <end position="278"/>
    </location>
</feature>
<dbReference type="GO" id="GO:0015271">
    <property type="term" value="F:outward rectifier potassium channel activity"/>
    <property type="evidence" value="ECO:0007669"/>
    <property type="project" value="TreeGrafter"/>
</dbReference>
<feature type="transmembrane region" description="Helical" evidence="11">
    <location>
        <begin position="980"/>
        <end position="1001"/>
    </location>
</feature>
<dbReference type="Pfam" id="PF07885">
    <property type="entry name" value="Ion_trans_2"/>
    <property type="match status" value="7"/>
</dbReference>
<keyword evidence="14" id="KW-1185">Reference proteome</keyword>
<gene>
    <name evidence="13" type="ORF">Ccrd_022585</name>
</gene>
<feature type="transmembrane region" description="Helical" evidence="11">
    <location>
        <begin position="923"/>
        <end position="948"/>
    </location>
</feature>
<dbReference type="Proteomes" id="UP000243975">
    <property type="component" value="Unassembled WGS sequence"/>
</dbReference>
<feature type="transmembrane region" description="Helical" evidence="11">
    <location>
        <begin position="1682"/>
        <end position="1706"/>
    </location>
</feature>
<dbReference type="GO" id="GO:0009705">
    <property type="term" value="C:plant-type vacuole membrane"/>
    <property type="evidence" value="ECO:0007669"/>
    <property type="project" value="TreeGrafter"/>
</dbReference>
<evidence type="ECO:0000259" key="12">
    <source>
        <dbReference type="Pfam" id="PF07885"/>
    </source>
</evidence>